<feature type="signal peptide" evidence="9">
    <location>
        <begin position="1"/>
        <end position="49"/>
    </location>
</feature>
<reference evidence="12 13" key="1">
    <citation type="submission" date="2017-10" db="EMBL/GenBank/DDBJ databases">
        <title>Draft genome of Longibacter Salinarum.</title>
        <authorList>
            <person name="Goh K.M."/>
            <person name="Shamsir M.S."/>
            <person name="Lim S.W."/>
        </authorList>
    </citation>
    <scope>NUCLEOTIDE SEQUENCE [LARGE SCALE GENOMIC DNA]</scope>
    <source>
        <strain evidence="12 13">KCTC 52045</strain>
    </source>
</reference>
<keyword evidence="4" id="KW-0479">Metal-binding</keyword>
<organism evidence="12 13">
    <name type="scientific">Longibacter salinarum</name>
    <dbReference type="NCBI Taxonomy" id="1850348"/>
    <lineage>
        <taxon>Bacteria</taxon>
        <taxon>Pseudomonadati</taxon>
        <taxon>Rhodothermota</taxon>
        <taxon>Rhodothermia</taxon>
        <taxon>Rhodothermales</taxon>
        <taxon>Salisaetaceae</taxon>
        <taxon>Longibacter</taxon>
    </lineage>
</organism>
<comment type="cofactor">
    <cofactor evidence="1">
        <name>Zn(2+)</name>
        <dbReference type="ChEBI" id="CHEBI:29105"/>
    </cofactor>
</comment>
<dbReference type="Pfam" id="PF05193">
    <property type="entry name" value="Peptidase_M16_C"/>
    <property type="match status" value="2"/>
</dbReference>
<protein>
    <submittedName>
        <fullName evidence="12">Peptidase M16</fullName>
    </submittedName>
</protein>
<evidence type="ECO:0000256" key="3">
    <source>
        <dbReference type="ARBA" id="ARBA00022670"/>
    </source>
</evidence>
<keyword evidence="5" id="KW-0378">Hydrolase</keyword>
<dbReference type="GO" id="GO:0006508">
    <property type="term" value="P:proteolysis"/>
    <property type="evidence" value="ECO:0007669"/>
    <property type="project" value="UniProtKB-KW"/>
</dbReference>
<dbReference type="PROSITE" id="PS00143">
    <property type="entry name" value="INSULINASE"/>
    <property type="match status" value="1"/>
</dbReference>
<dbReference type="EMBL" id="PDEQ01000004">
    <property type="protein sequence ID" value="PEN13627.1"/>
    <property type="molecule type" value="Genomic_DNA"/>
</dbReference>
<name>A0A2A8CYH1_9BACT</name>
<dbReference type="OrthoDB" id="9811314at2"/>
<feature type="domain" description="Peptidase M16 N-terminal" evidence="10">
    <location>
        <begin position="82"/>
        <end position="226"/>
    </location>
</feature>
<dbReference type="PANTHER" id="PTHR43690:SF34">
    <property type="entry name" value="ZINC PROTEASE PQQL-LIKE"/>
    <property type="match status" value="1"/>
</dbReference>
<dbReference type="Proteomes" id="UP000220102">
    <property type="component" value="Unassembled WGS sequence"/>
</dbReference>
<comment type="similarity">
    <text evidence="2 8">Belongs to the peptidase M16 family.</text>
</comment>
<dbReference type="GO" id="GO:0004222">
    <property type="term" value="F:metalloendopeptidase activity"/>
    <property type="evidence" value="ECO:0007669"/>
    <property type="project" value="InterPro"/>
</dbReference>
<feature type="chain" id="PRO_5013196489" evidence="9">
    <location>
        <begin position="50"/>
        <end position="985"/>
    </location>
</feature>
<evidence type="ECO:0000313" key="13">
    <source>
        <dbReference type="Proteomes" id="UP000220102"/>
    </source>
</evidence>
<evidence type="ECO:0000259" key="11">
    <source>
        <dbReference type="Pfam" id="PF05193"/>
    </source>
</evidence>
<evidence type="ECO:0000256" key="6">
    <source>
        <dbReference type="ARBA" id="ARBA00022833"/>
    </source>
</evidence>
<dbReference type="GO" id="GO:0046872">
    <property type="term" value="F:metal ion binding"/>
    <property type="evidence" value="ECO:0007669"/>
    <property type="project" value="UniProtKB-KW"/>
</dbReference>
<dbReference type="PANTHER" id="PTHR43690">
    <property type="entry name" value="NARDILYSIN"/>
    <property type="match status" value="1"/>
</dbReference>
<evidence type="ECO:0000256" key="8">
    <source>
        <dbReference type="RuleBase" id="RU004447"/>
    </source>
</evidence>
<keyword evidence="7" id="KW-0482">Metalloprotease</keyword>
<evidence type="ECO:0000256" key="9">
    <source>
        <dbReference type="SAM" id="SignalP"/>
    </source>
</evidence>
<evidence type="ECO:0000313" key="12">
    <source>
        <dbReference type="EMBL" id="PEN13627.1"/>
    </source>
</evidence>
<feature type="domain" description="Peptidase M16 C-terminal" evidence="11">
    <location>
        <begin position="720"/>
        <end position="896"/>
    </location>
</feature>
<dbReference type="InterPro" id="IPR011249">
    <property type="entry name" value="Metalloenz_LuxS/M16"/>
</dbReference>
<dbReference type="AlphaFoldDB" id="A0A2A8CYH1"/>
<evidence type="ECO:0000256" key="4">
    <source>
        <dbReference type="ARBA" id="ARBA00022723"/>
    </source>
</evidence>
<accession>A0A2A8CYH1</accession>
<keyword evidence="6" id="KW-0862">Zinc</keyword>
<evidence type="ECO:0000256" key="5">
    <source>
        <dbReference type="ARBA" id="ARBA00022801"/>
    </source>
</evidence>
<gene>
    <name evidence="12" type="ORF">CRI94_09985</name>
</gene>
<dbReference type="InterPro" id="IPR001431">
    <property type="entry name" value="Pept_M16_Zn_BS"/>
</dbReference>
<keyword evidence="3" id="KW-0645">Protease</keyword>
<dbReference type="SUPFAM" id="SSF63411">
    <property type="entry name" value="LuxS/MPP-like metallohydrolase"/>
    <property type="match status" value="4"/>
</dbReference>
<evidence type="ECO:0000259" key="10">
    <source>
        <dbReference type="Pfam" id="PF00675"/>
    </source>
</evidence>
<dbReference type="InterPro" id="IPR011765">
    <property type="entry name" value="Pept_M16_N"/>
</dbReference>
<keyword evidence="13" id="KW-1185">Reference proteome</keyword>
<evidence type="ECO:0000256" key="2">
    <source>
        <dbReference type="ARBA" id="ARBA00007261"/>
    </source>
</evidence>
<evidence type="ECO:0000256" key="7">
    <source>
        <dbReference type="ARBA" id="ARBA00023049"/>
    </source>
</evidence>
<comment type="caution">
    <text evidence="12">The sequence shown here is derived from an EMBL/GenBank/DDBJ whole genome shotgun (WGS) entry which is preliminary data.</text>
</comment>
<dbReference type="InterPro" id="IPR050626">
    <property type="entry name" value="Peptidase_M16"/>
</dbReference>
<dbReference type="Gene3D" id="3.30.830.10">
    <property type="entry name" value="Metalloenzyme, LuxS/M16 peptidase-like"/>
    <property type="match status" value="4"/>
</dbReference>
<dbReference type="InterPro" id="IPR007863">
    <property type="entry name" value="Peptidase_M16_C"/>
</dbReference>
<proteinExistence type="inferred from homology"/>
<sequence length="985" mass="109843">MAAPLDGIHPHASSRPSILYMRSSLRSISRLALGAVLLMLLAWSPFAQAQQADADTSEEALPVDPAVRTGTLDNGMRFYIRQNDEPEDRLQLRLALNAGSILETDAQRGLAHFLEHMLFNGTENFEEQKLIDFLERTGMEFGPDVNAYTSFDETVYKLRVPTDSLELVKTSFMVLRDWASRATLSEEEIDKERGVVIEEWRQSQETAQGRMQDDIVSTLFAGSRYADRLPIGDTSVVKNAPYSEVRDYYETWYRPDLMAIIAVGDMDPDMLETMIRDRFSDFESPSDPQERKRYDVPAHEDTKYAVVTDPEYPVSSVATIFKTDAQPVRSKADFRRMLKERLFFSMLNARLSEKAQSGDAPFLGAGGFNFTLARPMKGYGLQAQVPEDSIVAGMEALLTEATRIRQHGFTDSELIRQKRDLLRSYETSYNERENIPSQSLAQQYVQLFLTGESAPGIETEYELAKEIMPTITLADVNAVTSTIVADRNRAVLVQMPEKEGLEPPSEDTLAAVLDRVRTKDVEPYEDEMSDVPLMADIPEPAGLKSTETIDTLGTTVWTLENGVTVVHKPTEFKDDEIRFTATSPGGASTISDDAYRSMRFAPNVVRQSGVGPFDNTALKKYLQGKSVSVSPYISSRDEGMNGSASPQDLETMFQLIHSYATAPRIDANALQSFKQQLTARLKNRSATPTAALQDTLVAKVYDNHPRVSPPEIAEVEALIADSLLGYYRTRFADASDFTFTFAGNVPTDSLAQFARTYLGTLPTIERTDEVRAVTPAPPNDVVEAEVRAGQGQRSIVLLTYNGDIEYTRENRHALTTLSDVLSIKLREELREKRGGTYNVGVRDNTTGPPYNRYSFTVSFVCDPDRAADLLAAAKAEIDSVRTGGVTADDIAKVQEQQRRSRETAMETNSFWVSALDQAFTTESVEPLDIYRYEELVSSSTPETVAQTAQSYLNENRYYQVVLYPEDFEANAETSDGEASTEAGEK</sequence>
<evidence type="ECO:0000256" key="1">
    <source>
        <dbReference type="ARBA" id="ARBA00001947"/>
    </source>
</evidence>
<dbReference type="Pfam" id="PF00675">
    <property type="entry name" value="Peptidase_M16"/>
    <property type="match status" value="1"/>
</dbReference>
<keyword evidence="9" id="KW-0732">Signal</keyword>
<feature type="domain" description="Peptidase M16 C-terminal" evidence="11">
    <location>
        <begin position="242"/>
        <end position="419"/>
    </location>
</feature>